<keyword evidence="2" id="KW-0067">ATP-binding</keyword>
<evidence type="ECO:0000256" key="1">
    <source>
        <dbReference type="ARBA" id="ARBA00022741"/>
    </source>
</evidence>
<dbReference type="PANTHER" id="PTHR11361:SF34">
    <property type="entry name" value="DNA MISMATCH REPAIR PROTEIN MSH1, MITOCHONDRIAL"/>
    <property type="match status" value="1"/>
</dbReference>
<dbReference type="GO" id="GO:0006298">
    <property type="term" value="P:mismatch repair"/>
    <property type="evidence" value="ECO:0007669"/>
    <property type="project" value="InterPro"/>
</dbReference>
<reference evidence="5 6" key="1">
    <citation type="submission" date="2018-06" db="EMBL/GenBank/DDBJ databases">
        <authorList>
            <consortium name="Pathogen Informatics"/>
            <person name="Doyle S."/>
        </authorList>
    </citation>
    <scope>NUCLEOTIDE SEQUENCE [LARGE SCALE GENOMIC DNA]</scope>
    <source>
        <strain evidence="5 6">NCTC12120</strain>
    </source>
</reference>
<dbReference type="GO" id="GO:0030983">
    <property type="term" value="F:mismatched DNA binding"/>
    <property type="evidence" value="ECO:0007669"/>
    <property type="project" value="InterPro"/>
</dbReference>
<dbReference type="Proteomes" id="UP000251197">
    <property type="component" value="Unassembled WGS sequence"/>
</dbReference>
<dbReference type="Gene3D" id="3.40.50.300">
    <property type="entry name" value="P-loop containing nucleotide triphosphate hydrolases"/>
    <property type="match status" value="1"/>
</dbReference>
<dbReference type="GO" id="GO:0140664">
    <property type="term" value="F:ATP-dependent DNA damage sensor activity"/>
    <property type="evidence" value="ECO:0007669"/>
    <property type="project" value="InterPro"/>
</dbReference>
<dbReference type="PANTHER" id="PTHR11361">
    <property type="entry name" value="DNA MISMATCH REPAIR PROTEIN MUTS FAMILY MEMBER"/>
    <property type="match status" value="1"/>
</dbReference>
<dbReference type="GO" id="GO:0005829">
    <property type="term" value="C:cytosol"/>
    <property type="evidence" value="ECO:0007669"/>
    <property type="project" value="TreeGrafter"/>
</dbReference>
<dbReference type="InterPro" id="IPR027417">
    <property type="entry name" value="P-loop_NTPase"/>
</dbReference>
<dbReference type="InterPro" id="IPR045076">
    <property type="entry name" value="MutS"/>
</dbReference>
<organism evidence="5 6">
    <name type="scientific">Cedecea neteri</name>
    <dbReference type="NCBI Taxonomy" id="158822"/>
    <lineage>
        <taxon>Bacteria</taxon>
        <taxon>Pseudomonadati</taxon>
        <taxon>Pseudomonadota</taxon>
        <taxon>Gammaproteobacteria</taxon>
        <taxon>Enterobacterales</taxon>
        <taxon>Enterobacteriaceae</taxon>
        <taxon>Cedecea</taxon>
    </lineage>
</organism>
<accession>A0A2X2TK30</accession>
<name>A0A2X2TK30_9ENTR</name>
<evidence type="ECO:0000313" key="6">
    <source>
        <dbReference type="Proteomes" id="UP000251197"/>
    </source>
</evidence>
<protein>
    <submittedName>
        <fullName evidence="5">DNA mismatch repair protein mutS</fullName>
    </submittedName>
</protein>
<feature type="domain" description="DNA mismatch repair proteins mutS family" evidence="4">
    <location>
        <begin position="2"/>
        <end position="41"/>
    </location>
</feature>
<dbReference type="Pfam" id="PF00488">
    <property type="entry name" value="MutS_V"/>
    <property type="match status" value="1"/>
</dbReference>
<evidence type="ECO:0000256" key="2">
    <source>
        <dbReference type="ARBA" id="ARBA00022840"/>
    </source>
</evidence>
<dbReference type="InterPro" id="IPR000432">
    <property type="entry name" value="DNA_mismatch_repair_MutS_C"/>
</dbReference>
<dbReference type="AlphaFoldDB" id="A0A2X2TK30"/>
<keyword evidence="3" id="KW-0238">DNA-binding</keyword>
<evidence type="ECO:0000313" key="5">
    <source>
        <dbReference type="EMBL" id="SQA99785.1"/>
    </source>
</evidence>
<dbReference type="GO" id="GO:0005524">
    <property type="term" value="F:ATP binding"/>
    <property type="evidence" value="ECO:0007669"/>
    <property type="project" value="UniProtKB-KW"/>
</dbReference>
<proteinExistence type="predicted"/>
<sequence length="48" mass="5049">MLIITGPNMGGKSTYMRQTALIALLAYIGSFVPAQQAEIGRLIASLPA</sequence>
<dbReference type="EMBL" id="UAVU01000003">
    <property type="protein sequence ID" value="SQA99785.1"/>
    <property type="molecule type" value="Genomic_DNA"/>
</dbReference>
<keyword evidence="1" id="KW-0547">Nucleotide-binding</keyword>
<evidence type="ECO:0000256" key="3">
    <source>
        <dbReference type="ARBA" id="ARBA00023125"/>
    </source>
</evidence>
<gene>
    <name evidence="5" type="primary">mutS_3</name>
    <name evidence="5" type="ORF">NCTC12120_03714</name>
</gene>
<dbReference type="SUPFAM" id="SSF52540">
    <property type="entry name" value="P-loop containing nucleoside triphosphate hydrolases"/>
    <property type="match status" value="1"/>
</dbReference>
<evidence type="ECO:0000259" key="4">
    <source>
        <dbReference type="Pfam" id="PF00488"/>
    </source>
</evidence>